<dbReference type="AlphaFoldDB" id="A0A7N8WQG6"/>
<dbReference type="GeneTree" id="ENSGT00390000018451"/>
<organism evidence="1 2">
    <name type="scientific">Mastacembelus armatus</name>
    <name type="common">zig-zag eel</name>
    <dbReference type="NCBI Taxonomy" id="205130"/>
    <lineage>
        <taxon>Eukaryota</taxon>
        <taxon>Metazoa</taxon>
        <taxon>Chordata</taxon>
        <taxon>Craniata</taxon>
        <taxon>Vertebrata</taxon>
        <taxon>Euteleostomi</taxon>
        <taxon>Actinopterygii</taxon>
        <taxon>Neopterygii</taxon>
        <taxon>Teleostei</taxon>
        <taxon>Neoteleostei</taxon>
        <taxon>Acanthomorphata</taxon>
        <taxon>Anabantaria</taxon>
        <taxon>Synbranchiformes</taxon>
        <taxon>Mastacembelidae</taxon>
        <taxon>Mastacembelus</taxon>
    </lineage>
</organism>
<accession>A0A7N8WQG6</accession>
<evidence type="ECO:0000313" key="2">
    <source>
        <dbReference type="Proteomes" id="UP000261640"/>
    </source>
</evidence>
<evidence type="ECO:0000313" key="1">
    <source>
        <dbReference type="Ensembl" id="ENSMAMP00000038009.1"/>
    </source>
</evidence>
<dbReference type="Ensembl" id="ENSMAMT00000055136.1">
    <property type="protein sequence ID" value="ENSMAMP00000038009.1"/>
    <property type="gene ID" value="ENSMAMG00000015128.2"/>
</dbReference>
<name>A0A7N8WQG6_9TELE</name>
<proteinExistence type="predicted"/>
<keyword evidence="2" id="KW-1185">Reference proteome</keyword>
<protein>
    <submittedName>
        <fullName evidence="1">Uncharacterized LOC113143359</fullName>
    </submittedName>
</protein>
<reference evidence="1" key="1">
    <citation type="submission" date="2025-08" db="UniProtKB">
        <authorList>
            <consortium name="Ensembl"/>
        </authorList>
    </citation>
    <scope>IDENTIFICATION</scope>
</reference>
<sequence length="239" mass="27355">MQPVELASRRQITEKLLNMSLKKVSHSRLTVTEMEEFLKKPPAGFCVERLDSGSGYVIHSDPQNILVFIDDFDDCKRRIIFNNSQGRTFKMRNLGEYTKMRNRLLSSKIYLMVSACEGNVSSKEKAATEPRVLKQFMVCVNGGDSFVQWHMAKGLDWAISSVAGESYRLKIDLTDAMESWAAKNNNLLATGGLKKHKIVWRDVFFTLKYSSDALFDFPKMFGCSKRTFKVIICHLFLIK</sequence>
<reference evidence="1" key="2">
    <citation type="submission" date="2025-09" db="UniProtKB">
        <authorList>
            <consortium name="Ensembl"/>
        </authorList>
    </citation>
    <scope>IDENTIFICATION</scope>
</reference>
<dbReference type="Proteomes" id="UP000261640">
    <property type="component" value="Unplaced"/>
</dbReference>
<dbReference type="InParanoid" id="A0A7N8WQG6"/>